<name>A0ABW9GH27_9MICO</name>
<dbReference type="InterPro" id="IPR032330">
    <property type="entry name" value="EF-G-binding_C"/>
</dbReference>
<dbReference type="RefSeq" id="WP_239274801.1">
    <property type="nucleotide sequence ID" value="NZ_JAROCE010000003.1"/>
</dbReference>
<proteinExistence type="predicted"/>
<keyword evidence="3" id="KW-1185">Reference proteome</keyword>
<sequence>MIALTESTIRSSFVNVSLRERKAIVVPDDLADREWERLDYFGWRDPKSPLLGFVVAELDGAAVGLQLRQAEQPTRSRPQCSWCADVTLPNDVVFFAARRAGRAGKAGNTVGTLLCAHFECSANVRRLDPPAYLGHDAEAARDRRIVGLQTRVESFFRDLLSGA</sequence>
<reference evidence="2 3" key="1">
    <citation type="submission" date="2023-03" db="EMBL/GenBank/DDBJ databases">
        <title>MT1 and MT2 Draft Genomes of Novel Species.</title>
        <authorList>
            <person name="Venkateswaran K."/>
        </authorList>
    </citation>
    <scope>NUCLEOTIDE SEQUENCE [LARGE SCALE GENOMIC DNA]</scope>
    <source>
        <strain evidence="2 3">IF8SW-P5</strain>
    </source>
</reference>
<dbReference type="Pfam" id="PF16571">
    <property type="entry name" value="FBP_C"/>
    <property type="match status" value="1"/>
</dbReference>
<protein>
    <submittedName>
        <fullName evidence="2">FBP domain-containing protein</fullName>
    </submittedName>
</protein>
<evidence type="ECO:0000313" key="2">
    <source>
        <dbReference type="EMBL" id="MFM2721112.1"/>
    </source>
</evidence>
<evidence type="ECO:0000259" key="1">
    <source>
        <dbReference type="Pfam" id="PF16571"/>
    </source>
</evidence>
<gene>
    <name evidence="2" type="ORF">P5G46_11410</name>
</gene>
<organism evidence="2 3">
    <name type="scientific">Microbacterium mcarthurae</name>
    <dbReference type="NCBI Taxonomy" id="3035918"/>
    <lineage>
        <taxon>Bacteria</taxon>
        <taxon>Bacillati</taxon>
        <taxon>Actinomycetota</taxon>
        <taxon>Actinomycetes</taxon>
        <taxon>Micrococcales</taxon>
        <taxon>Microbacteriaceae</taxon>
        <taxon>Microbacterium</taxon>
    </lineage>
</organism>
<dbReference type="Proteomes" id="UP001630303">
    <property type="component" value="Unassembled WGS sequence"/>
</dbReference>
<dbReference type="EMBL" id="JAROCE010000003">
    <property type="protein sequence ID" value="MFM2721112.1"/>
    <property type="molecule type" value="Genomic_DNA"/>
</dbReference>
<accession>A0ABW9GH27</accession>
<evidence type="ECO:0000313" key="3">
    <source>
        <dbReference type="Proteomes" id="UP001630303"/>
    </source>
</evidence>
<feature type="domain" description="Elongation factor G-binding protein C-terminal treble-clef zinc-finger" evidence="1">
    <location>
        <begin position="9"/>
        <end position="158"/>
    </location>
</feature>
<comment type="caution">
    <text evidence="2">The sequence shown here is derived from an EMBL/GenBank/DDBJ whole genome shotgun (WGS) entry which is preliminary data.</text>
</comment>